<dbReference type="PANTHER" id="PTHR24292">
    <property type="entry name" value="CYTOCHROME P450"/>
    <property type="match status" value="1"/>
</dbReference>
<dbReference type="AlphaFoldDB" id="A0A9N9WZG2"/>
<evidence type="ECO:0000313" key="17">
    <source>
        <dbReference type="EMBL" id="CAG9812235.1"/>
    </source>
</evidence>
<evidence type="ECO:0000256" key="8">
    <source>
        <dbReference type="ARBA" id="ARBA00022824"/>
    </source>
</evidence>
<dbReference type="GO" id="GO:0016705">
    <property type="term" value="F:oxidoreductase activity, acting on paired donors, with incorporation or reduction of molecular oxygen"/>
    <property type="evidence" value="ECO:0007669"/>
    <property type="project" value="InterPro"/>
</dbReference>
<keyword evidence="11 14" id="KW-0408">Iron</keyword>
<dbReference type="EMBL" id="OU895880">
    <property type="protein sequence ID" value="CAG9812235.1"/>
    <property type="molecule type" value="Genomic_DNA"/>
</dbReference>
<dbReference type="PRINTS" id="PR00463">
    <property type="entry name" value="EP450I"/>
</dbReference>
<evidence type="ECO:0008006" key="19">
    <source>
        <dbReference type="Google" id="ProtNLM"/>
    </source>
</evidence>
<dbReference type="InterPro" id="IPR017972">
    <property type="entry name" value="Cyt_P450_CS"/>
</dbReference>
<dbReference type="Pfam" id="PF00067">
    <property type="entry name" value="p450"/>
    <property type="match status" value="1"/>
</dbReference>
<keyword evidence="8" id="KW-0256">Endoplasmic reticulum</keyword>
<dbReference type="InterPro" id="IPR001128">
    <property type="entry name" value="Cyt_P450"/>
</dbReference>
<organism evidence="17 18">
    <name type="scientific">Chironomus riparius</name>
    <dbReference type="NCBI Taxonomy" id="315576"/>
    <lineage>
        <taxon>Eukaryota</taxon>
        <taxon>Metazoa</taxon>
        <taxon>Ecdysozoa</taxon>
        <taxon>Arthropoda</taxon>
        <taxon>Hexapoda</taxon>
        <taxon>Insecta</taxon>
        <taxon>Pterygota</taxon>
        <taxon>Neoptera</taxon>
        <taxon>Endopterygota</taxon>
        <taxon>Diptera</taxon>
        <taxon>Nematocera</taxon>
        <taxon>Chironomoidea</taxon>
        <taxon>Chironomidae</taxon>
        <taxon>Chironominae</taxon>
        <taxon>Chironomus</taxon>
    </lineage>
</organism>
<keyword evidence="10 15" id="KW-0560">Oxidoreductase</keyword>
<evidence type="ECO:0000256" key="6">
    <source>
        <dbReference type="ARBA" id="ARBA00022617"/>
    </source>
</evidence>
<evidence type="ECO:0000256" key="15">
    <source>
        <dbReference type="RuleBase" id="RU000461"/>
    </source>
</evidence>
<feature type="transmembrane region" description="Helical" evidence="16">
    <location>
        <begin position="6"/>
        <end position="22"/>
    </location>
</feature>
<comment type="similarity">
    <text evidence="5 15">Belongs to the cytochrome P450 family.</text>
</comment>
<reference evidence="17" key="1">
    <citation type="submission" date="2022-01" db="EMBL/GenBank/DDBJ databases">
        <authorList>
            <person name="King R."/>
        </authorList>
    </citation>
    <scope>NUCLEOTIDE SEQUENCE</scope>
</reference>
<dbReference type="Proteomes" id="UP001153620">
    <property type="component" value="Chromosome 4"/>
</dbReference>
<evidence type="ECO:0000256" key="14">
    <source>
        <dbReference type="PIRSR" id="PIRSR602401-1"/>
    </source>
</evidence>
<comment type="cofactor">
    <cofactor evidence="1 14">
        <name>heme</name>
        <dbReference type="ChEBI" id="CHEBI:30413"/>
    </cofactor>
</comment>
<name>A0A9N9WZG2_9DIPT</name>
<evidence type="ECO:0000256" key="3">
    <source>
        <dbReference type="ARBA" id="ARBA00004174"/>
    </source>
</evidence>
<dbReference type="OrthoDB" id="2789670at2759"/>
<dbReference type="CDD" id="cd11056">
    <property type="entry name" value="CYP6-like"/>
    <property type="match status" value="1"/>
</dbReference>
<dbReference type="InterPro" id="IPR002401">
    <property type="entry name" value="Cyt_P450_E_grp-I"/>
</dbReference>
<reference evidence="17" key="2">
    <citation type="submission" date="2022-10" db="EMBL/GenBank/DDBJ databases">
        <authorList>
            <consortium name="ENA_rothamsted_submissions"/>
            <consortium name="culmorum"/>
            <person name="King R."/>
        </authorList>
    </citation>
    <scope>NUCLEOTIDE SEQUENCE</scope>
</reference>
<keyword evidence="16" id="KW-1133">Transmembrane helix</keyword>
<dbReference type="GO" id="GO:0005506">
    <property type="term" value="F:iron ion binding"/>
    <property type="evidence" value="ECO:0007669"/>
    <property type="project" value="InterPro"/>
</dbReference>
<dbReference type="FunFam" id="1.10.630.10:FF:000042">
    <property type="entry name" value="Cytochrome P450"/>
    <property type="match status" value="1"/>
</dbReference>
<keyword evidence="13 16" id="KW-0472">Membrane</keyword>
<protein>
    <recommendedName>
        <fullName evidence="19">Cytochrome P450</fullName>
    </recommendedName>
</protein>
<evidence type="ECO:0000256" key="5">
    <source>
        <dbReference type="ARBA" id="ARBA00010617"/>
    </source>
</evidence>
<comment type="function">
    <text evidence="2">May be involved in the metabolism of insect hormones and in the breakdown of synthetic insecticides.</text>
</comment>
<evidence type="ECO:0000256" key="11">
    <source>
        <dbReference type="ARBA" id="ARBA00023004"/>
    </source>
</evidence>
<dbReference type="Gene3D" id="1.10.630.10">
    <property type="entry name" value="Cytochrome P450"/>
    <property type="match status" value="1"/>
</dbReference>
<evidence type="ECO:0000256" key="9">
    <source>
        <dbReference type="ARBA" id="ARBA00022848"/>
    </source>
</evidence>
<evidence type="ECO:0000256" key="1">
    <source>
        <dbReference type="ARBA" id="ARBA00001971"/>
    </source>
</evidence>
<gene>
    <name evidence="17" type="ORF">CHIRRI_LOCUS15040</name>
</gene>
<keyword evidence="18" id="KW-1185">Reference proteome</keyword>
<dbReference type="PANTHER" id="PTHR24292:SF54">
    <property type="entry name" value="CYP9F3-RELATED"/>
    <property type="match status" value="1"/>
</dbReference>
<dbReference type="GO" id="GO:0005789">
    <property type="term" value="C:endoplasmic reticulum membrane"/>
    <property type="evidence" value="ECO:0007669"/>
    <property type="project" value="UniProtKB-SubCell"/>
</dbReference>
<evidence type="ECO:0000256" key="13">
    <source>
        <dbReference type="ARBA" id="ARBA00023136"/>
    </source>
</evidence>
<dbReference type="PRINTS" id="PR00385">
    <property type="entry name" value="P450"/>
</dbReference>
<dbReference type="InterPro" id="IPR050476">
    <property type="entry name" value="Insect_CytP450_Detox"/>
</dbReference>
<evidence type="ECO:0000313" key="18">
    <source>
        <dbReference type="Proteomes" id="UP001153620"/>
    </source>
</evidence>
<keyword evidence="12 15" id="KW-0503">Monooxygenase</keyword>
<evidence type="ECO:0000256" key="7">
    <source>
        <dbReference type="ARBA" id="ARBA00022723"/>
    </source>
</evidence>
<keyword evidence="7 14" id="KW-0479">Metal-binding</keyword>
<keyword evidence="6 14" id="KW-0349">Heme</keyword>
<accession>A0A9N9WZG2</accession>
<proteinExistence type="inferred from homology"/>
<dbReference type="GO" id="GO:0020037">
    <property type="term" value="F:heme binding"/>
    <property type="evidence" value="ECO:0007669"/>
    <property type="project" value="InterPro"/>
</dbReference>
<dbReference type="PROSITE" id="PS00086">
    <property type="entry name" value="CYTOCHROME_P450"/>
    <property type="match status" value="1"/>
</dbReference>
<sequence length="493" mass="57332">MIELTFIISALFAVIFYFFVRYRQTYWKRQKIPYVKPKFFFGNTKEVDTEIHHTVFWRNIYQELKPQGPVGGFYNYLDPVAIITDLDLLKQIMIKDFTYFTDRGNYHNITQDPVSGHLINLEGEDWKFMRSKLSPGFSTGKLKLMLPIIDRQIEILINVMENKMNSTGQFEVRDIMARYLSDILGITAFGIECNSLTDEDSEFHKMAIHSLATTRYKKKTLLESNRSLCQKLGIINTEKTSLKFYSDVVDGILHYRRTSNVERNDILGLMLNSKDTSRVITRDEILAQAAVFLVGGHETQLAALSYTLYELAIHKDYQQRARDEVEEVFNKNNGKLTYEALGEMKYVEQCINEGLRKYFISFSAKRETRKDYKIPNTDMVLKKGTLFQVPIYAIHNDPDYYPNPDVYNPDRFSPEETAKRHSFSFIPFGEGPRTCIGKRFAQTVTKSTIAKILYNFELSVDRTKTSIPLKINPEILFVTPMDGIYVNLKKLER</sequence>
<evidence type="ECO:0000256" key="2">
    <source>
        <dbReference type="ARBA" id="ARBA00003690"/>
    </source>
</evidence>
<evidence type="ECO:0000256" key="12">
    <source>
        <dbReference type="ARBA" id="ARBA00023033"/>
    </source>
</evidence>
<keyword evidence="9" id="KW-0492">Microsome</keyword>
<keyword evidence="16" id="KW-0812">Transmembrane</keyword>
<dbReference type="InterPro" id="IPR036396">
    <property type="entry name" value="Cyt_P450_sf"/>
</dbReference>
<feature type="binding site" description="axial binding residue" evidence="14">
    <location>
        <position position="435"/>
    </location>
    <ligand>
        <name>heme</name>
        <dbReference type="ChEBI" id="CHEBI:30413"/>
    </ligand>
    <ligandPart>
        <name>Fe</name>
        <dbReference type="ChEBI" id="CHEBI:18248"/>
    </ligandPart>
</feature>
<evidence type="ECO:0000256" key="10">
    <source>
        <dbReference type="ARBA" id="ARBA00023002"/>
    </source>
</evidence>
<evidence type="ECO:0000256" key="16">
    <source>
        <dbReference type="SAM" id="Phobius"/>
    </source>
</evidence>
<dbReference type="SUPFAM" id="SSF48264">
    <property type="entry name" value="Cytochrome P450"/>
    <property type="match status" value="1"/>
</dbReference>
<dbReference type="GO" id="GO:0004497">
    <property type="term" value="F:monooxygenase activity"/>
    <property type="evidence" value="ECO:0007669"/>
    <property type="project" value="UniProtKB-KW"/>
</dbReference>
<comment type="subcellular location">
    <subcellularLocation>
        <location evidence="4">Endoplasmic reticulum membrane</location>
        <topology evidence="4">Peripheral membrane protein</topology>
    </subcellularLocation>
    <subcellularLocation>
        <location evidence="3">Microsome membrane</location>
        <topology evidence="3">Peripheral membrane protein</topology>
    </subcellularLocation>
</comment>
<evidence type="ECO:0000256" key="4">
    <source>
        <dbReference type="ARBA" id="ARBA00004406"/>
    </source>
</evidence>